<name>A0AAW2NNV6_9LAMI</name>
<reference evidence="1" key="1">
    <citation type="submission" date="2020-06" db="EMBL/GenBank/DDBJ databases">
        <authorList>
            <person name="Li T."/>
            <person name="Hu X."/>
            <person name="Zhang T."/>
            <person name="Song X."/>
            <person name="Zhang H."/>
            <person name="Dai N."/>
            <person name="Sheng W."/>
            <person name="Hou X."/>
            <person name="Wei L."/>
        </authorList>
    </citation>
    <scope>NUCLEOTIDE SEQUENCE</scope>
    <source>
        <strain evidence="1">G01</strain>
        <tissue evidence="1">Leaf</tissue>
    </source>
</reference>
<evidence type="ECO:0008006" key="2">
    <source>
        <dbReference type="Google" id="ProtNLM"/>
    </source>
</evidence>
<reference evidence="1" key="2">
    <citation type="journal article" date="2024" name="Plant">
        <title>Genomic evolution and insights into agronomic trait innovations of Sesamum species.</title>
        <authorList>
            <person name="Miao H."/>
            <person name="Wang L."/>
            <person name="Qu L."/>
            <person name="Liu H."/>
            <person name="Sun Y."/>
            <person name="Le M."/>
            <person name="Wang Q."/>
            <person name="Wei S."/>
            <person name="Zheng Y."/>
            <person name="Lin W."/>
            <person name="Duan Y."/>
            <person name="Cao H."/>
            <person name="Xiong S."/>
            <person name="Wang X."/>
            <person name="Wei L."/>
            <person name="Li C."/>
            <person name="Ma Q."/>
            <person name="Ju M."/>
            <person name="Zhao R."/>
            <person name="Li G."/>
            <person name="Mu C."/>
            <person name="Tian Q."/>
            <person name="Mei H."/>
            <person name="Zhang T."/>
            <person name="Gao T."/>
            <person name="Zhang H."/>
        </authorList>
    </citation>
    <scope>NUCLEOTIDE SEQUENCE</scope>
    <source>
        <strain evidence="1">G01</strain>
    </source>
</reference>
<organism evidence="1">
    <name type="scientific">Sesamum angustifolium</name>
    <dbReference type="NCBI Taxonomy" id="2727405"/>
    <lineage>
        <taxon>Eukaryota</taxon>
        <taxon>Viridiplantae</taxon>
        <taxon>Streptophyta</taxon>
        <taxon>Embryophyta</taxon>
        <taxon>Tracheophyta</taxon>
        <taxon>Spermatophyta</taxon>
        <taxon>Magnoliopsida</taxon>
        <taxon>eudicotyledons</taxon>
        <taxon>Gunneridae</taxon>
        <taxon>Pentapetalae</taxon>
        <taxon>asterids</taxon>
        <taxon>lamiids</taxon>
        <taxon>Lamiales</taxon>
        <taxon>Pedaliaceae</taxon>
        <taxon>Sesamum</taxon>
    </lineage>
</organism>
<proteinExistence type="predicted"/>
<evidence type="ECO:0000313" key="1">
    <source>
        <dbReference type="EMBL" id="KAL0344319.1"/>
    </source>
</evidence>
<accession>A0AAW2NNV6</accession>
<protein>
    <recommendedName>
        <fullName evidence="2">Endonuclease/exonuclease/phosphatase domain-containing protein</fullName>
    </recommendedName>
</protein>
<sequence length="82" mass="9331">MQCYRSTRRLLWEELVNFSTSNVPWLVGGDINTILHFDGNQDGSLNKMGPMEDFNDGDGMYLIDVRFEGNHLHGPIEESGKD</sequence>
<comment type="caution">
    <text evidence="1">The sequence shown here is derived from an EMBL/GenBank/DDBJ whole genome shotgun (WGS) entry which is preliminary data.</text>
</comment>
<dbReference type="EMBL" id="JACGWK010000007">
    <property type="protein sequence ID" value="KAL0344319.1"/>
    <property type="molecule type" value="Genomic_DNA"/>
</dbReference>
<dbReference type="AlphaFoldDB" id="A0AAW2NNV6"/>
<gene>
    <name evidence="1" type="ORF">Sangu_1319300</name>
</gene>